<keyword evidence="1" id="KW-1133">Transmembrane helix</keyword>
<feature type="transmembrane region" description="Helical" evidence="1">
    <location>
        <begin position="7"/>
        <end position="26"/>
    </location>
</feature>
<evidence type="ECO:0000313" key="3">
    <source>
        <dbReference type="Proteomes" id="UP000799439"/>
    </source>
</evidence>
<keyword evidence="1" id="KW-0812">Transmembrane</keyword>
<keyword evidence="3" id="KW-1185">Reference proteome</keyword>
<comment type="caution">
    <text evidence="2">The sequence shown here is derived from an EMBL/GenBank/DDBJ whole genome shotgun (WGS) entry which is preliminary data.</text>
</comment>
<dbReference type="EMBL" id="ML996081">
    <property type="protein sequence ID" value="KAF2157747.1"/>
    <property type="molecule type" value="Genomic_DNA"/>
</dbReference>
<keyword evidence="1" id="KW-0472">Membrane</keyword>
<sequence>MGKRTKIGRMLIVCFVFLLSGFNHLVQEWTIYGEMNWCNFWWWTAQPVFLWVEESGQTIAMTWLPCLQGERRYIFMRIWLGRLWVFTIFFWGILKFQFMD</sequence>
<dbReference type="Proteomes" id="UP000799439">
    <property type="component" value="Unassembled WGS sequence"/>
</dbReference>
<evidence type="ECO:0000313" key="2">
    <source>
        <dbReference type="EMBL" id="KAF2157747.1"/>
    </source>
</evidence>
<reference evidence="2" key="1">
    <citation type="journal article" date="2020" name="Stud. Mycol.">
        <title>101 Dothideomycetes genomes: a test case for predicting lifestyles and emergence of pathogens.</title>
        <authorList>
            <person name="Haridas S."/>
            <person name="Albert R."/>
            <person name="Binder M."/>
            <person name="Bloem J."/>
            <person name="Labutti K."/>
            <person name="Salamov A."/>
            <person name="Andreopoulos B."/>
            <person name="Baker S."/>
            <person name="Barry K."/>
            <person name="Bills G."/>
            <person name="Bluhm B."/>
            <person name="Cannon C."/>
            <person name="Castanera R."/>
            <person name="Culley D."/>
            <person name="Daum C."/>
            <person name="Ezra D."/>
            <person name="Gonzalez J."/>
            <person name="Henrissat B."/>
            <person name="Kuo A."/>
            <person name="Liang C."/>
            <person name="Lipzen A."/>
            <person name="Lutzoni F."/>
            <person name="Magnuson J."/>
            <person name="Mondo S."/>
            <person name="Nolan M."/>
            <person name="Ohm R."/>
            <person name="Pangilinan J."/>
            <person name="Park H.-J."/>
            <person name="Ramirez L."/>
            <person name="Alfaro M."/>
            <person name="Sun H."/>
            <person name="Tritt A."/>
            <person name="Yoshinaga Y."/>
            <person name="Zwiers L.-H."/>
            <person name="Turgeon B."/>
            <person name="Goodwin S."/>
            <person name="Spatafora J."/>
            <person name="Crous P."/>
            <person name="Grigoriev I."/>
        </authorList>
    </citation>
    <scope>NUCLEOTIDE SEQUENCE</scope>
    <source>
        <strain evidence="2">CBS 260.36</strain>
    </source>
</reference>
<dbReference type="AlphaFoldDB" id="A0A9P4J9E1"/>
<protein>
    <submittedName>
        <fullName evidence="2">Uncharacterized protein</fullName>
    </submittedName>
</protein>
<accession>A0A9P4J9E1</accession>
<proteinExistence type="predicted"/>
<evidence type="ECO:0000256" key="1">
    <source>
        <dbReference type="SAM" id="Phobius"/>
    </source>
</evidence>
<feature type="transmembrane region" description="Helical" evidence="1">
    <location>
        <begin position="74"/>
        <end position="94"/>
    </location>
</feature>
<dbReference type="OrthoDB" id="1077582at2759"/>
<organism evidence="2 3">
    <name type="scientific">Myriangium duriaei CBS 260.36</name>
    <dbReference type="NCBI Taxonomy" id="1168546"/>
    <lineage>
        <taxon>Eukaryota</taxon>
        <taxon>Fungi</taxon>
        <taxon>Dikarya</taxon>
        <taxon>Ascomycota</taxon>
        <taxon>Pezizomycotina</taxon>
        <taxon>Dothideomycetes</taxon>
        <taxon>Dothideomycetidae</taxon>
        <taxon>Myriangiales</taxon>
        <taxon>Myriangiaceae</taxon>
        <taxon>Myriangium</taxon>
    </lineage>
</organism>
<gene>
    <name evidence="2" type="ORF">K461DRAFT_273972</name>
</gene>
<name>A0A9P4J9E1_9PEZI</name>